<keyword evidence="2" id="KW-1185">Reference proteome</keyword>
<dbReference type="Proteomes" id="UP000036458">
    <property type="component" value="Chromosome"/>
</dbReference>
<name>A0A0H4VPD8_9BACT</name>
<protein>
    <submittedName>
        <fullName evidence="1">Uncharacterized protein</fullName>
    </submittedName>
</protein>
<dbReference type="AlphaFoldDB" id="A0A0H4VPD8"/>
<organism evidence="1 2">
    <name type="scientific">Rufibacter radiotolerans</name>
    <dbReference type="NCBI Taxonomy" id="1379910"/>
    <lineage>
        <taxon>Bacteria</taxon>
        <taxon>Pseudomonadati</taxon>
        <taxon>Bacteroidota</taxon>
        <taxon>Cytophagia</taxon>
        <taxon>Cytophagales</taxon>
        <taxon>Hymenobacteraceae</taxon>
        <taxon>Rufibacter</taxon>
    </lineage>
</organism>
<proteinExistence type="predicted"/>
<sequence>MNIDQLIEALKNDHNRNHPVMRGLREEIVKYEYFQFVMETCLDLARNDLDTLSERIHVIKIMEGDVYPSSKYFSEFLESIQKADNLRVLIESLEEAKVKGSFSV</sequence>
<reference evidence="1 2" key="1">
    <citation type="submission" date="2015-01" db="EMBL/GenBank/DDBJ databases">
        <title>Rufibacter sp./DG31D/ whole genome sequencing.</title>
        <authorList>
            <person name="Kim M.K."/>
            <person name="Srinivasan S."/>
            <person name="Lee J.-J."/>
        </authorList>
    </citation>
    <scope>NUCLEOTIDE SEQUENCE [LARGE SCALE GENOMIC DNA]</scope>
    <source>
        <strain evidence="1 2">DG31D</strain>
    </source>
</reference>
<dbReference type="EMBL" id="CP010777">
    <property type="protein sequence ID" value="AKQ45802.1"/>
    <property type="molecule type" value="Genomic_DNA"/>
</dbReference>
<gene>
    <name evidence="1" type="ORF">TH63_09360</name>
</gene>
<dbReference type="KEGG" id="ruf:TH63_09360"/>
<dbReference type="PATRIC" id="fig|1379910.4.peg.2031"/>
<evidence type="ECO:0000313" key="1">
    <source>
        <dbReference type="EMBL" id="AKQ45802.1"/>
    </source>
</evidence>
<evidence type="ECO:0000313" key="2">
    <source>
        <dbReference type="Proteomes" id="UP000036458"/>
    </source>
</evidence>
<dbReference type="RefSeq" id="WP_048920714.1">
    <property type="nucleotide sequence ID" value="NZ_CP010777.1"/>
</dbReference>
<accession>A0A0H4VPD8</accession>